<keyword evidence="5" id="KW-1185">Reference proteome</keyword>
<keyword evidence="2" id="KW-0812">Transmembrane</keyword>
<evidence type="ECO:0000256" key="3">
    <source>
        <dbReference type="SAM" id="SignalP"/>
    </source>
</evidence>
<feature type="region of interest" description="Disordered" evidence="1">
    <location>
        <begin position="152"/>
        <end position="173"/>
    </location>
</feature>
<reference evidence="4" key="1">
    <citation type="submission" date="2023-03" db="EMBL/GenBank/DDBJ databases">
        <title>Massive genome expansion in bonnet fungi (Mycena s.s.) driven by repeated elements and novel gene families across ecological guilds.</title>
        <authorList>
            <consortium name="Lawrence Berkeley National Laboratory"/>
            <person name="Harder C.B."/>
            <person name="Miyauchi S."/>
            <person name="Viragh M."/>
            <person name="Kuo A."/>
            <person name="Thoen E."/>
            <person name="Andreopoulos B."/>
            <person name="Lu D."/>
            <person name="Skrede I."/>
            <person name="Drula E."/>
            <person name="Henrissat B."/>
            <person name="Morin E."/>
            <person name="Kohler A."/>
            <person name="Barry K."/>
            <person name="LaButti K."/>
            <person name="Morin E."/>
            <person name="Salamov A."/>
            <person name="Lipzen A."/>
            <person name="Mereny Z."/>
            <person name="Hegedus B."/>
            <person name="Baldrian P."/>
            <person name="Stursova M."/>
            <person name="Weitz H."/>
            <person name="Taylor A."/>
            <person name="Grigoriev I.V."/>
            <person name="Nagy L.G."/>
            <person name="Martin F."/>
            <person name="Kauserud H."/>
        </authorList>
    </citation>
    <scope>NUCLEOTIDE SEQUENCE</scope>
    <source>
        <strain evidence="4">CBHHK002</strain>
    </source>
</reference>
<organism evidence="4 5">
    <name type="scientific">Mycena albidolilacea</name>
    <dbReference type="NCBI Taxonomy" id="1033008"/>
    <lineage>
        <taxon>Eukaryota</taxon>
        <taxon>Fungi</taxon>
        <taxon>Dikarya</taxon>
        <taxon>Basidiomycota</taxon>
        <taxon>Agaricomycotina</taxon>
        <taxon>Agaricomycetes</taxon>
        <taxon>Agaricomycetidae</taxon>
        <taxon>Agaricales</taxon>
        <taxon>Marasmiineae</taxon>
        <taxon>Mycenaceae</taxon>
        <taxon>Mycena</taxon>
    </lineage>
</organism>
<dbReference type="AlphaFoldDB" id="A0AAD7EG22"/>
<keyword evidence="3" id="KW-0732">Signal</keyword>
<protein>
    <submittedName>
        <fullName evidence="4">Uncharacterized protein</fullName>
    </submittedName>
</protein>
<name>A0AAD7EG22_9AGAR</name>
<accession>A0AAD7EG22</accession>
<feature type="chain" id="PRO_5042062927" evidence="3">
    <location>
        <begin position="22"/>
        <end position="173"/>
    </location>
</feature>
<feature type="transmembrane region" description="Helical" evidence="2">
    <location>
        <begin position="59"/>
        <end position="76"/>
    </location>
</feature>
<gene>
    <name evidence="4" type="ORF">DFH08DRAFT_969800</name>
</gene>
<evidence type="ECO:0000256" key="2">
    <source>
        <dbReference type="SAM" id="Phobius"/>
    </source>
</evidence>
<sequence>MPIISFIGVFAGFTLPNTVIGANTARDLIGTAVQGNNDISQFVQTHHNVFGPQVSSGDAWGMFLVSITIHGIVLIVKDTNTLRRLFGKLRIMTALHGTAQLQRAFRCCICPAIDHPTPLCPLPDLPGWLGPAPATIAALEDASHAAAAKAQEQMRLNTSAGEGGSNGRSGKAP</sequence>
<keyword evidence="2" id="KW-1133">Transmembrane helix</keyword>
<proteinExistence type="predicted"/>
<evidence type="ECO:0000313" key="5">
    <source>
        <dbReference type="Proteomes" id="UP001218218"/>
    </source>
</evidence>
<comment type="caution">
    <text evidence="4">The sequence shown here is derived from an EMBL/GenBank/DDBJ whole genome shotgun (WGS) entry which is preliminary data.</text>
</comment>
<dbReference type="EMBL" id="JARIHO010000049">
    <property type="protein sequence ID" value="KAJ7321908.1"/>
    <property type="molecule type" value="Genomic_DNA"/>
</dbReference>
<evidence type="ECO:0000256" key="1">
    <source>
        <dbReference type="SAM" id="MobiDB-lite"/>
    </source>
</evidence>
<feature type="signal peptide" evidence="3">
    <location>
        <begin position="1"/>
        <end position="21"/>
    </location>
</feature>
<evidence type="ECO:0000313" key="4">
    <source>
        <dbReference type="EMBL" id="KAJ7321908.1"/>
    </source>
</evidence>
<keyword evidence="2" id="KW-0472">Membrane</keyword>
<dbReference type="Proteomes" id="UP001218218">
    <property type="component" value="Unassembled WGS sequence"/>
</dbReference>